<accession>A0ABP2BIR4</accession>
<sequence length="20" mass="2144">MTPARVGQAQKNPAFLPGFN</sequence>
<proteinExistence type="predicted"/>
<evidence type="ECO:0000256" key="1">
    <source>
        <dbReference type="SAM" id="MobiDB-lite"/>
    </source>
</evidence>
<keyword evidence="3" id="KW-1185">Reference proteome</keyword>
<feature type="region of interest" description="Disordered" evidence="1">
    <location>
        <begin position="1"/>
        <end position="20"/>
    </location>
</feature>
<name>A0ABP2BIR4_9HYPH</name>
<comment type="caution">
    <text evidence="2">The sequence shown here is derived from an EMBL/GenBank/DDBJ whole genome shotgun (WGS) entry which is preliminary data.</text>
</comment>
<reference evidence="2 3" key="1">
    <citation type="submission" date="2016-01" db="EMBL/GenBank/DDBJ databases">
        <authorList>
            <person name="Regsiter A."/>
            <person name="william w."/>
        </authorList>
    </citation>
    <scope>NUCLEOTIDE SEQUENCE [LARGE SCALE GENOMIC DNA]</scope>
    <source>
        <strain evidence="2 3">CFBP 6927</strain>
    </source>
</reference>
<evidence type="ECO:0000313" key="3">
    <source>
        <dbReference type="Proteomes" id="UP000191812"/>
    </source>
</evidence>
<evidence type="ECO:0000313" key="2">
    <source>
        <dbReference type="EMBL" id="CUX26795.1"/>
    </source>
</evidence>
<dbReference type="EMBL" id="FBWH01000018">
    <property type="protein sequence ID" value="CUX26795.1"/>
    <property type="molecule type" value="Genomic_DNA"/>
</dbReference>
<protein>
    <submittedName>
        <fullName evidence="2">Uncharacterized protein</fullName>
    </submittedName>
</protein>
<organism evidence="2 3">
    <name type="scientific">Agrobacterium genomosp. 13 str. CFBP 6927</name>
    <dbReference type="NCBI Taxonomy" id="1183428"/>
    <lineage>
        <taxon>Bacteria</taxon>
        <taxon>Pseudomonadati</taxon>
        <taxon>Pseudomonadota</taxon>
        <taxon>Alphaproteobacteria</taxon>
        <taxon>Hyphomicrobiales</taxon>
        <taxon>Rhizobiaceae</taxon>
        <taxon>Rhizobium/Agrobacterium group</taxon>
        <taxon>Agrobacterium</taxon>
        <taxon>Agrobacterium tumefaciens complex</taxon>
    </lineage>
</organism>
<dbReference type="Proteomes" id="UP000191812">
    <property type="component" value="Unassembled WGS sequence"/>
</dbReference>
<gene>
    <name evidence="2" type="ORF">AGR13a_Cc250187</name>
</gene>